<dbReference type="PANTHER" id="PTHR30024">
    <property type="entry name" value="ALIPHATIC SULFONATES-BINDING PROTEIN-RELATED"/>
    <property type="match status" value="1"/>
</dbReference>
<gene>
    <name evidence="2" type="ORF">HAQ05_13680</name>
</gene>
<dbReference type="SUPFAM" id="SSF53850">
    <property type="entry name" value="Periplasmic binding protein-like II"/>
    <property type="match status" value="1"/>
</dbReference>
<dbReference type="EMBL" id="JAAOCA010000015">
    <property type="protein sequence ID" value="MBD1599750.1"/>
    <property type="molecule type" value="Genomic_DNA"/>
</dbReference>
<accession>A0ABR7Z2N0</accession>
<organism evidence="2 3">
    <name type="scientific">Pseudomonas typographi</name>
    <dbReference type="NCBI Taxonomy" id="2715964"/>
    <lineage>
        <taxon>Bacteria</taxon>
        <taxon>Pseudomonadati</taxon>
        <taxon>Pseudomonadota</taxon>
        <taxon>Gammaproteobacteria</taxon>
        <taxon>Pseudomonadales</taxon>
        <taxon>Pseudomonadaceae</taxon>
        <taxon>Pseudomonas</taxon>
    </lineage>
</organism>
<proteinExistence type="predicted"/>
<comment type="caution">
    <text evidence="2">The sequence shown here is derived from an EMBL/GenBank/DDBJ whole genome shotgun (WGS) entry which is preliminary data.</text>
</comment>
<dbReference type="InterPro" id="IPR015168">
    <property type="entry name" value="SsuA/THI5"/>
</dbReference>
<dbReference type="PANTHER" id="PTHR30024:SF48">
    <property type="entry name" value="ABC TRANSPORTER SUBSTRATE-BINDING PROTEIN"/>
    <property type="match status" value="1"/>
</dbReference>
<keyword evidence="3" id="KW-1185">Reference proteome</keyword>
<name>A0ABR7Z2N0_9PSED</name>
<protein>
    <submittedName>
        <fullName evidence="2">ABC transporter substrate-binding protein</fullName>
    </submittedName>
</protein>
<dbReference type="Pfam" id="PF09084">
    <property type="entry name" value="NMT1"/>
    <property type="match status" value="1"/>
</dbReference>
<evidence type="ECO:0000313" key="2">
    <source>
        <dbReference type="EMBL" id="MBD1599750.1"/>
    </source>
</evidence>
<feature type="domain" description="SsuA/THI5-like" evidence="1">
    <location>
        <begin position="124"/>
        <end position="264"/>
    </location>
</feature>
<sequence>MNARRLPRLLAGVLLIAGSVGVSVTGWAQPPRQKLIIAMYESATPKLAKASGVFDGTPYDLEWVILPGAAQQISALYANAIDLGCIGDTGLVFEAANSAKDWSVKGGQLVNFAAWQWGYASSDPIMVTAVRTDKGINSPRDLAGKTWAYNFGGTSFALYNASLIKAGLKPADIKPAQMVDAYAGSVAFARGDVDVVSGDYYSIKSQVESGKAKVMWTAEDAGVPDLGVLAAKPQVLQEKHQAIADLLVRIGRYNVWYHQNPEQAQSIIASALKLSPERAAYFWSTNRWNYIPISERFLAEQQNNADLFYGAGALKKKVDVRSLWTTEFDASTAVQP</sequence>
<dbReference type="RefSeq" id="WP_190421447.1">
    <property type="nucleotide sequence ID" value="NZ_JAAOCA010000015.1"/>
</dbReference>
<dbReference type="Proteomes" id="UP000805841">
    <property type="component" value="Unassembled WGS sequence"/>
</dbReference>
<dbReference type="Gene3D" id="3.40.190.10">
    <property type="entry name" value="Periplasmic binding protein-like II"/>
    <property type="match status" value="2"/>
</dbReference>
<evidence type="ECO:0000259" key="1">
    <source>
        <dbReference type="Pfam" id="PF09084"/>
    </source>
</evidence>
<evidence type="ECO:0000313" key="3">
    <source>
        <dbReference type="Proteomes" id="UP000805841"/>
    </source>
</evidence>
<reference evidence="2 3" key="1">
    <citation type="journal article" date="2020" name="Insects">
        <title>Bacteria Belonging to Pseudomonas typographi sp. nov. from the Bark Beetle Ips typographus Have Genomic Potential to Aid in the Host Ecology.</title>
        <authorList>
            <person name="Peral-Aranega E."/>
            <person name="Saati-Santamaria Z."/>
            <person name="Kolarik M."/>
            <person name="Rivas R."/>
            <person name="Garcia-Fraile P."/>
        </authorList>
    </citation>
    <scope>NUCLEOTIDE SEQUENCE [LARGE SCALE GENOMIC DNA]</scope>
    <source>
        <strain evidence="2 3">CA3A</strain>
    </source>
</reference>